<feature type="transmembrane region" description="Helical" evidence="2">
    <location>
        <begin position="120"/>
        <end position="137"/>
    </location>
</feature>
<gene>
    <name evidence="3" type="primary">K0149H02.9</name>
</gene>
<name>A0A679BCM7_ORYSI</name>
<proteinExistence type="predicted"/>
<keyword evidence="2" id="KW-1133">Transmembrane helix</keyword>
<reference evidence="3" key="1">
    <citation type="submission" date="2009-05" db="EMBL/GenBank/DDBJ databases">
        <title>Oryza sativa Indica Group genomic DNA, chromosome 11, BAC clone:K0149H02, cultivar:Kasalath.</title>
        <authorList>
            <person name="Matsumoto T."/>
            <person name="Wu J."/>
            <person name="Kanamori H."/>
        </authorList>
    </citation>
    <scope>NUCLEOTIDE SEQUENCE</scope>
</reference>
<keyword evidence="2" id="KW-0472">Membrane</keyword>
<dbReference type="EMBL" id="AP011490">
    <property type="protein sequence ID" value="BBD82543.1"/>
    <property type="molecule type" value="Genomic_DNA"/>
</dbReference>
<evidence type="ECO:0000256" key="2">
    <source>
        <dbReference type="SAM" id="Phobius"/>
    </source>
</evidence>
<feature type="region of interest" description="Disordered" evidence="1">
    <location>
        <begin position="403"/>
        <end position="422"/>
    </location>
</feature>
<evidence type="ECO:0000256" key="1">
    <source>
        <dbReference type="SAM" id="MobiDB-lite"/>
    </source>
</evidence>
<protein>
    <submittedName>
        <fullName evidence="3">Uncharacterized protein</fullName>
    </submittedName>
</protein>
<sequence>MQPHAGVKTIGDGRNRWHLFGNDARSAVSTLIRCKKKLEKTKFKNSQKRYGRKWYPLNGNGARSIALKIHLRKSCVNLVDFDHELVDVVERYDALVRGVETVAVVIASRRHQQRRRRRQLLHAAVLALAVAAAAAVLRRDRHLQREVNLQRHEQAHHLRRRPHRRRPLHLVAGHPREYVRRHRRRRQDAADDVLLLPQAVRHRGDLAVEGAQVEADPELVLEHEPLPPRQQLHPPVVVDVDVLRPPGRRRSAAQEDLVVDEGVDHLQHPELEDVVDDNGGGDLGQHGGGWPLHDEHVLDRTTTTSCCVVVDDVDAAATGVELAVEAGDEQLLLVAADALPRRNLRRGGHVEVDDEGLHLAGVERADGDLAGGPVDLGDGARVPTGADPVDPHAAAARRLEDDARADGGDGLEPAEAQGERGGDLVGVGVVEEGVGALRPLGDEAQRRRVVRGAQAEGVHGVLGQLRHVRAESGDVGDQHDELGAADGRARRLLLQHLHPYRTI</sequence>
<organism evidence="3">
    <name type="scientific">Oryza sativa subsp. indica</name>
    <name type="common">Rice</name>
    <dbReference type="NCBI Taxonomy" id="39946"/>
    <lineage>
        <taxon>Eukaryota</taxon>
        <taxon>Viridiplantae</taxon>
        <taxon>Streptophyta</taxon>
        <taxon>Embryophyta</taxon>
        <taxon>Tracheophyta</taxon>
        <taxon>Spermatophyta</taxon>
        <taxon>Magnoliopsida</taxon>
        <taxon>Liliopsida</taxon>
        <taxon>Poales</taxon>
        <taxon>Poaceae</taxon>
        <taxon>BOP clade</taxon>
        <taxon>Oryzoideae</taxon>
        <taxon>Oryzeae</taxon>
        <taxon>Oryzinae</taxon>
        <taxon>Oryza</taxon>
        <taxon>Oryza sativa</taxon>
    </lineage>
</organism>
<accession>A0A679BCM7</accession>
<evidence type="ECO:0000313" key="3">
    <source>
        <dbReference type="EMBL" id="BBD82543.1"/>
    </source>
</evidence>
<dbReference type="AlphaFoldDB" id="A0A679BCM7"/>
<keyword evidence="2" id="KW-0812">Transmembrane</keyword>